<proteinExistence type="predicted"/>
<accession>A0A097SPQ3</accession>
<dbReference type="AlphaFoldDB" id="A0A097SPQ3"/>
<geneLocation type="plasmid" evidence="2">
    <name>pNSL1</name>
</geneLocation>
<feature type="region of interest" description="Disordered" evidence="1">
    <location>
        <begin position="91"/>
        <end position="127"/>
    </location>
</feature>
<dbReference type="EMBL" id="KJ605395">
    <property type="protein sequence ID" value="AIU93510.1"/>
    <property type="molecule type" value="Genomic_DNA"/>
</dbReference>
<evidence type="ECO:0000256" key="1">
    <source>
        <dbReference type="SAM" id="MobiDB-lite"/>
    </source>
</evidence>
<name>A0A097SPQ3_9NOCA</name>
<protein>
    <submittedName>
        <fullName evidence="2">Uncharacterized protein</fullName>
    </submittedName>
</protein>
<keyword evidence="2" id="KW-0614">Plasmid</keyword>
<reference evidence="2" key="1">
    <citation type="submission" date="2014-03" db="EMBL/GenBank/DDBJ databases">
        <authorList>
            <person name="Zhang G."/>
            <person name="Zhu L."/>
            <person name="Fang P."/>
        </authorList>
    </citation>
    <scope>NUCLEOTIDE SEQUENCE</scope>
    <source>
        <strain evidence="2">NS1</strain>
        <plasmid evidence="2">pNSL1</plasmid>
    </source>
</reference>
<gene>
    <name evidence="2" type="ORF">LRS1606.76</name>
</gene>
<sequence>MYRQVPRQRPLPTLAWTYSSTPSRCGRHGVPARVAGTSPAPDPRPLTNAPTWPSPGYTETSTSLAKSSLETIAAIANLKNLLSMLPALSVETAPSSPENSPPKSTPTTSCPIRYNSGSPTPDGKRTQRCCAPNMPEWPVGSWVRLLPAPSCPHNQNPTQVQQNSPACHAGVSIHMPSTLCADVGQVHLYATSTPRPHGQPDSYDRRHR</sequence>
<evidence type="ECO:0000313" key="2">
    <source>
        <dbReference type="EMBL" id="AIU93510.1"/>
    </source>
</evidence>
<feature type="region of interest" description="Disordered" evidence="1">
    <location>
        <begin position="21"/>
        <end position="61"/>
    </location>
</feature>
<organism evidence="2">
    <name type="scientific">Rhodococcus sp. NS1</name>
    <dbReference type="NCBI Taxonomy" id="402236"/>
    <lineage>
        <taxon>Bacteria</taxon>
        <taxon>Bacillati</taxon>
        <taxon>Actinomycetota</taxon>
        <taxon>Actinomycetes</taxon>
        <taxon>Mycobacteriales</taxon>
        <taxon>Nocardiaceae</taxon>
        <taxon>Rhodococcus</taxon>
    </lineage>
</organism>